<evidence type="ECO:0000256" key="5">
    <source>
        <dbReference type="ARBA" id="ARBA00022801"/>
    </source>
</evidence>
<name>A0ABP7L6L9_9ACTN</name>
<evidence type="ECO:0000256" key="6">
    <source>
        <dbReference type="ARBA" id="ARBA00022837"/>
    </source>
</evidence>
<dbReference type="Pfam" id="PF10605">
    <property type="entry name" value="3HBOH"/>
    <property type="match status" value="1"/>
</dbReference>
<dbReference type="Gene3D" id="3.40.50.1820">
    <property type="entry name" value="alpha/beta hydrolase"/>
    <property type="match status" value="1"/>
</dbReference>
<sequence length="464" mass="49770">MRLLPGVTLLTVLLTGAGVLAPASPAGAARGAPEAAHCAGQERVRVPGAAHQEVACLPDLTTAALAGTRYTDMADQAGLAARGSRHPSGVPGIQIDGYFPDDSRLNATHGWAHDAQFVIRLPDRWNGGLVVTGAPGTRRQYATDALISDRVLAQGFAYAATDKGNTGPDFFTDGRAPGDAVAEWHRRVTELTRAAKKAVRQRYGHVPERTYMTGISNGGYLTRWQLENRPELYDGGVDWEGVLWTAKGPNPLTGLPVTVARTFGRATDEDLIDAGFAPGSRFLWPYHEKAYWGLTQKIFRAEFDPAYDPGCPGATAGRTVEEILAPCLSDASYDYASRPASVHRAVAGIALTGRVGKPLITLHGDLDTLLPVATGSDVYARMVEAGGRGGLHRYYTVRDGTHTDGLYDTYPDRLRPILPCYRSAFDALVGWVERGEAPPRDRTIGRPAHGDVVNSCSLEEASGE</sequence>
<reference evidence="10" key="1">
    <citation type="journal article" date="2019" name="Int. J. Syst. Evol. Microbiol.">
        <title>The Global Catalogue of Microorganisms (GCM) 10K type strain sequencing project: providing services to taxonomists for standard genome sequencing and annotation.</title>
        <authorList>
            <consortium name="The Broad Institute Genomics Platform"/>
            <consortium name="The Broad Institute Genome Sequencing Center for Infectious Disease"/>
            <person name="Wu L."/>
            <person name="Ma J."/>
        </authorList>
    </citation>
    <scope>NUCLEOTIDE SEQUENCE [LARGE SCALE GENOMIC DNA]</scope>
    <source>
        <strain evidence="10">JCM 16956</strain>
    </source>
</reference>
<dbReference type="InterPro" id="IPR029058">
    <property type="entry name" value="AB_hydrolase_fold"/>
</dbReference>
<gene>
    <name evidence="9" type="ORF">GCM10022244_02360</name>
</gene>
<dbReference type="InterPro" id="IPR016582">
    <property type="entry name" value="OHBut_olig_hydro_put"/>
</dbReference>
<dbReference type="PANTHER" id="PTHR33938:SF15">
    <property type="entry name" value="FERULOYL ESTERASE B-RELATED"/>
    <property type="match status" value="1"/>
</dbReference>
<evidence type="ECO:0000313" key="10">
    <source>
        <dbReference type="Proteomes" id="UP001501000"/>
    </source>
</evidence>
<keyword evidence="7" id="KW-1015">Disulfide bond</keyword>
<keyword evidence="4 8" id="KW-0732">Signal</keyword>
<evidence type="ECO:0000256" key="7">
    <source>
        <dbReference type="ARBA" id="ARBA00023157"/>
    </source>
</evidence>
<keyword evidence="2" id="KW-0719">Serine esterase</keyword>
<accession>A0ABP7L6L9</accession>
<comment type="similarity">
    <text evidence="1">Belongs to the tannase family.</text>
</comment>
<proteinExistence type="inferred from homology"/>
<evidence type="ECO:0000256" key="1">
    <source>
        <dbReference type="ARBA" id="ARBA00006249"/>
    </source>
</evidence>
<feature type="signal peptide" evidence="8">
    <location>
        <begin position="1"/>
        <end position="28"/>
    </location>
</feature>
<dbReference type="PANTHER" id="PTHR33938">
    <property type="entry name" value="FERULOYL ESTERASE B-RELATED"/>
    <property type="match status" value="1"/>
</dbReference>
<comment type="caution">
    <text evidence="9">The sequence shown here is derived from an EMBL/GenBank/DDBJ whole genome shotgun (WGS) entry which is preliminary data.</text>
</comment>
<protein>
    <submittedName>
        <fullName evidence="9">Tannase/feruloyl esterase family alpha/beta hydrolase</fullName>
    </submittedName>
</protein>
<keyword evidence="10" id="KW-1185">Reference proteome</keyword>
<dbReference type="Pfam" id="PF07519">
    <property type="entry name" value="Tannase"/>
    <property type="match status" value="1"/>
</dbReference>
<dbReference type="InterPro" id="IPR011118">
    <property type="entry name" value="Tannase/feruloyl_esterase"/>
</dbReference>
<dbReference type="EMBL" id="BAABAJ010000001">
    <property type="protein sequence ID" value="GAA3895916.1"/>
    <property type="molecule type" value="Genomic_DNA"/>
</dbReference>
<evidence type="ECO:0000313" key="9">
    <source>
        <dbReference type="EMBL" id="GAA3895916.1"/>
    </source>
</evidence>
<evidence type="ECO:0000256" key="3">
    <source>
        <dbReference type="ARBA" id="ARBA00022723"/>
    </source>
</evidence>
<dbReference type="Proteomes" id="UP001501000">
    <property type="component" value="Unassembled WGS sequence"/>
</dbReference>
<dbReference type="RefSeq" id="WP_345277792.1">
    <property type="nucleotide sequence ID" value="NZ_BAABAJ010000001.1"/>
</dbReference>
<dbReference type="GO" id="GO:0016787">
    <property type="term" value="F:hydrolase activity"/>
    <property type="evidence" value="ECO:0007669"/>
    <property type="project" value="UniProtKB-KW"/>
</dbReference>
<evidence type="ECO:0000256" key="4">
    <source>
        <dbReference type="ARBA" id="ARBA00022729"/>
    </source>
</evidence>
<evidence type="ECO:0000256" key="2">
    <source>
        <dbReference type="ARBA" id="ARBA00022487"/>
    </source>
</evidence>
<organism evidence="9 10">
    <name type="scientific">Streptomyces gulbargensis</name>
    <dbReference type="NCBI Taxonomy" id="364901"/>
    <lineage>
        <taxon>Bacteria</taxon>
        <taxon>Bacillati</taxon>
        <taxon>Actinomycetota</taxon>
        <taxon>Actinomycetes</taxon>
        <taxon>Kitasatosporales</taxon>
        <taxon>Streptomycetaceae</taxon>
        <taxon>Streptomyces</taxon>
    </lineage>
</organism>
<feature type="chain" id="PRO_5045274378" evidence="8">
    <location>
        <begin position="29"/>
        <end position="464"/>
    </location>
</feature>
<keyword evidence="5 9" id="KW-0378">Hydrolase</keyword>
<evidence type="ECO:0000256" key="8">
    <source>
        <dbReference type="SAM" id="SignalP"/>
    </source>
</evidence>
<keyword evidence="3" id="KW-0479">Metal-binding</keyword>
<dbReference type="SUPFAM" id="SSF53474">
    <property type="entry name" value="alpha/beta-Hydrolases"/>
    <property type="match status" value="1"/>
</dbReference>
<keyword evidence="6" id="KW-0106">Calcium</keyword>